<evidence type="ECO:0000256" key="1">
    <source>
        <dbReference type="SAM" id="MobiDB-lite"/>
    </source>
</evidence>
<sequence>MTRFMLSPLHKPLGHIFFRTPSIAALLPAPTTFISRCLSFPQPNARSGTGSMASPSDTSKCDDRPDTVTDVSSSTSGFSPIKQEPTYTAGIIST</sequence>
<feature type="compositionally biased region" description="Polar residues" evidence="1">
    <location>
        <begin position="44"/>
        <end position="58"/>
    </location>
</feature>
<dbReference type="EMBL" id="KQ422028">
    <property type="protein sequence ID" value="KOF75656.1"/>
    <property type="molecule type" value="Genomic_DNA"/>
</dbReference>
<reference evidence="2" key="1">
    <citation type="submission" date="2015-07" db="EMBL/GenBank/DDBJ databases">
        <title>MeaNS - Measles Nucleotide Surveillance Program.</title>
        <authorList>
            <person name="Tran T."/>
            <person name="Druce J."/>
        </authorList>
    </citation>
    <scope>NUCLEOTIDE SEQUENCE</scope>
    <source>
        <strain evidence="2">UCB-OBI-ISO-001</strain>
        <tissue evidence="2">Gonad</tissue>
    </source>
</reference>
<organism evidence="2">
    <name type="scientific">Octopus bimaculoides</name>
    <name type="common">California two-spotted octopus</name>
    <dbReference type="NCBI Taxonomy" id="37653"/>
    <lineage>
        <taxon>Eukaryota</taxon>
        <taxon>Metazoa</taxon>
        <taxon>Spiralia</taxon>
        <taxon>Lophotrochozoa</taxon>
        <taxon>Mollusca</taxon>
        <taxon>Cephalopoda</taxon>
        <taxon>Coleoidea</taxon>
        <taxon>Octopodiformes</taxon>
        <taxon>Octopoda</taxon>
        <taxon>Incirrata</taxon>
        <taxon>Octopodidae</taxon>
        <taxon>Octopus</taxon>
    </lineage>
</organism>
<feature type="region of interest" description="Disordered" evidence="1">
    <location>
        <begin position="44"/>
        <end position="94"/>
    </location>
</feature>
<proteinExistence type="predicted"/>
<accession>A0A0L8GF84</accession>
<gene>
    <name evidence="2" type="ORF">OCBIM_22034392mg</name>
</gene>
<name>A0A0L8GF84_OCTBM</name>
<evidence type="ECO:0000313" key="2">
    <source>
        <dbReference type="EMBL" id="KOF75656.1"/>
    </source>
</evidence>
<dbReference type="AlphaFoldDB" id="A0A0L8GF84"/>
<protein>
    <submittedName>
        <fullName evidence="2">Uncharacterized protein</fullName>
    </submittedName>
</protein>